<dbReference type="InterPro" id="IPR004843">
    <property type="entry name" value="Calcineurin-like_PHP"/>
</dbReference>
<comment type="caution">
    <text evidence="2">The sequence shown here is derived from an EMBL/GenBank/DDBJ whole genome shotgun (WGS) entry which is preliminary data.</text>
</comment>
<dbReference type="EMBL" id="JACNJN010000018">
    <property type="protein sequence ID" value="MBC8333681.1"/>
    <property type="molecule type" value="Genomic_DNA"/>
</dbReference>
<dbReference type="Proteomes" id="UP000614469">
    <property type="component" value="Unassembled WGS sequence"/>
</dbReference>
<evidence type="ECO:0000259" key="1">
    <source>
        <dbReference type="Pfam" id="PF00149"/>
    </source>
</evidence>
<dbReference type="GO" id="GO:0016787">
    <property type="term" value="F:hydrolase activity"/>
    <property type="evidence" value="ECO:0007669"/>
    <property type="project" value="InterPro"/>
</dbReference>
<reference evidence="2 3" key="1">
    <citation type="submission" date="2020-08" db="EMBL/GenBank/DDBJ databases">
        <title>Bridging the membrane lipid divide: bacteria of the FCB group superphylum have the potential to synthesize archaeal ether lipids.</title>
        <authorList>
            <person name="Villanueva L."/>
            <person name="Von Meijenfeldt F.A.B."/>
            <person name="Westbye A.B."/>
            <person name="Yadav S."/>
            <person name="Hopmans E.C."/>
            <person name="Dutilh B.E."/>
            <person name="Sinninghe Damste J.S."/>
        </authorList>
    </citation>
    <scope>NUCLEOTIDE SEQUENCE [LARGE SCALE GENOMIC DNA]</scope>
    <source>
        <strain evidence="2">NIOZ-UU36</strain>
    </source>
</reference>
<proteinExistence type="predicted"/>
<dbReference type="Pfam" id="PF00149">
    <property type="entry name" value="Metallophos"/>
    <property type="match status" value="1"/>
</dbReference>
<protein>
    <submittedName>
        <fullName evidence="2">Metallophosphoesterase family protein</fullName>
    </submittedName>
</protein>
<dbReference type="AlphaFoldDB" id="A0A8J6NFI7"/>
<dbReference type="InterPro" id="IPR029052">
    <property type="entry name" value="Metallo-depent_PP-like"/>
</dbReference>
<organism evidence="2 3">
    <name type="scientific">Candidatus Desulfolinea nitratireducens</name>
    <dbReference type="NCBI Taxonomy" id="2841698"/>
    <lineage>
        <taxon>Bacteria</taxon>
        <taxon>Bacillati</taxon>
        <taxon>Chloroflexota</taxon>
        <taxon>Anaerolineae</taxon>
        <taxon>Anaerolineales</taxon>
        <taxon>Anaerolineales incertae sedis</taxon>
        <taxon>Candidatus Desulfolinea</taxon>
    </lineage>
</organism>
<dbReference type="Gene3D" id="3.60.21.10">
    <property type="match status" value="1"/>
</dbReference>
<evidence type="ECO:0000313" key="3">
    <source>
        <dbReference type="Proteomes" id="UP000614469"/>
    </source>
</evidence>
<feature type="domain" description="Calcineurin-like phosphoesterase" evidence="1">
    <location>
        <begin position="1"/>
        <end position="178"/>
    </location>
</feature>
<evidence type="ECO:0000313" key="2">
    <source>
        <dbReference type="EMBL" id="MBC8333681.1"/>
    </source>
</evidence>
<sequence>MKILTVSDLVVERLYTLAANHYFDEIDLLFGCGDLHYEYLEYLLTIARIPLYYVPGNHDPKYDEYNKESKAEGGVNLDLKTTRVGNLLIAGIGGSIRYRPNGVNQYTQTEMYLRILKLLPGLLLNRLRYGRALDILITHSPPFGIHDEDSQSHQGLKALNLLVRWANPRYHFHGHTHFYRQNLEKSTTQLYNTQVMNIYPYKIIEINDV</sequence>
<dbReference type="SUPFAM" id="SSF56300">
    <property type="entry name" value="Metallo-dependent phosphatases"/>
    <property type="match status" value="1"/>
</dbReference>
<name>A0A8J6NFI7_9CHLR</name>
<gene>
    <name evidence="2" type="ORF">H8E29_00295</name>
</gene>
<accession>A0A8J6NFI7</accession>